<comment type="caution">
    <text evidence="8">The sequence shown here is derived from an EMBL/GenBank/DDBJ whole genome shotgun (WGS) entry which is preliminary data.</text>
</comment>
<dbReference type="PANTHER" id="PTHR32322:SF2">
    <property type="entry name" value="EAMA DOMAIN-CONTAINING PROTEIN"/>
    <property type="match status" value="1"/>
</dbReference>
<feature type="transmembrane region" description="Helical" evidence="6">
    <location>
        <begin position="35"/>
        <end position="56"/>
    </location>
</feature>
<dbReference type="InterPro" id="IPR000620">
    <property type="entry name" value="EamA_dom"/>
</dbReference>
<dbReference type="InterPro" id="IPR050638">
    <property type="entry name" value="AA-Vitamin_Transporters"/>
</dbReference>
<evidence type="ECO:0000259" key="7">
    <source>
        <dbReference type="Pfam" id="PF00892"/>
    </source>
</evidence>
<evidence type="ECO:0000256" key="4">
    <source>
        <dbReference type="ARBA" id="ARBA00022989"/>
    </source>
</evidence>
<keyword evidence="9" id="KW-1185">Reference proteome</keyword>
<evidence type="ECO:0000313" key="8">
    <source>
        <dbReference type="EMBL" id="MEC4719810.1"/>
    </source>
</evidence>
<feature type="transmembrane region" description="Helical" evidence="6">
    <location>
        <begin position="247"/>
        <end position="266"/>
    </location>
</feature>
<dbReference type="EMBL" id="JAWIIV010000008">
    <property type="protein sequence ID" value="MEC4719810.1"/>
    <property type="molecule type" value="Genomic_DNA"/>
</dbReference>
<evidence type="ECO:0000313" key="9">
    <source>
        <dbReference type="Proteomes" id="UP001352263"/>
    </source>
</evidence>
<dbReference type="RefSeq" id="WP_326506524.1">
    <property type="nucleotide sequence ID" value="NZ_JAWIIV010000008.1"/>
</dbReference>
<feature type="domain" description="EamA" evidence="7">
    <location>
        <begin position="156"/>
        <end position="288"/>
    </location>
</feature>
<name>A0ABU6J823_9BURK</name>
<keyword evidence="3 6" id="KW-0812">Transmembrane</keyword>
<feature type="transmembrane region" description="Helical" evidence="6">
    <location>
        <begin position="185"/>
        <end position="204"/>
    </location>
</feature>
<dbReference type="Proteomes" id="UP001352263">
    <property type="component" value="Unassembled WGS sequence"/>
</dbReference>
<proteinExistence type="inferred from homology"/>
<organism evidence="8 9">
    <name type="scientific">Noviherbaspirillum album</name>
    <dbReference type="NCBI Taxonomy" id="3080276"/>
    <lineage>
        <taxon>Bacteria</taxon>
        <taxon>Pseudomonadati</taxon>
        <taxon>Pseudomonadota</taxon>
        <taxon>Betaproteobacteria</taxon>
        <taxon>Burkholderiales</taxon>
        <taxon>Oxalobacteraceae</taxon>
        <taxon>Noviherbaspirillum</taxon>
    </lineage>
</organism>
<accession>A0ABU6J823</accession>
<evidence type="ECO:0000256" key="3">
    <source>
        <dbReference type="ARBA" id="ARBA00022692"/>
    </source>
</evidence>
<evidence type="ECO:0000256" key="6">
    <source>
        <dbReference type="SAM" id="Phobius"/>
    </source>
</evidence>
<feature type="domain" description="EamA" evidence="7">
    <location>
        <begin position="6"/>
        <end position="140"/>
    </location>
</feature>
<reference evidence="8 9" key="1">
    <citation type="submission" date="2023-10" db="EMBL/GenBank/DDBJ databases">
        <title>Noviherbaspirillum sp. CPCC 100848 genome assembly.</title>
        <authorList>
            <person name="Li X.Y."/>
            <person name="Fang X.M."/>
        </authorList>
    </citation>
    <scope>NUCLEOTIDE SEQUENCE [LARGE SCALE GENOMIC DNA]</scope>
    <source>
        <strain evidence="8 9">CPCC 100848</strain>
    </source>
</reference>
<feature type="transmembrane region" description="Helical" evidence="6">
    <location>
        <begin position="155"/>
        <end position="173"/>
    </location>
</feature>
<evidence type="ECO:0000256" key="1">
    <source>
        <dbReference type="ARBA" id="ARBA00004141"/>
    </source>
</evidence>
<dbReference type="InterPro" id="IPR037185">
    <property type="entry name" value="EmrE-like"/>
</dbReference>
<keyword evidence="4 6" id="KW-1133">Transmembrane helix</keyword>
<evidence type="ECO:0000256" key="5">
    <source>
        <dbReference type="ARBA" id="ARBA00023136"/>
    </source>
</evidence>
<feature type="transmembrane region" description="Helical" evidence="6">
    <location>
        <begin position="68"/>
        <end position="87"/>
    </location>
</feature>
<comment type="subcellular location">
    <subcellularLocation>
        <location evidence="1">Membrane</location>
        <topology evidence="1">Multi-pass membrane protein</topology>
    </subcellularLocation>
</comment>
<protein>
    <submittedName>
        <fullName evidence="8">DMT family transporter</fullName>
    </submittedName>
</protein>
<feature type="transmembrane region" description="Helical" evidence="6">
    <location>
        <begin position="124"/>
        <end position="143"/>
    </location>
</feature>
<feature type="transmembrane region" description="Helical" evidence="6">
    <location>
        <begin position="272"/>
        <end position="291"/>
    </location>
</feature>
<keyword evidence="5 6" id="KW-0472">Membrane</keyword>
<evidence type="ECO:0000256" key="2">
    <source>
        <dbReference type="ARBA" id="ARBA00007362"/>
    </source>
</evidence>
<gene>
    <name evidence="8" type="ORF">RY831_11670</name>
</gene>
<feature type="transmembrane region" description="Helical" evidence="6">
    <location>
        <begin position="210"/>
        <end position="235"/>
    </location>
</feature>
<sequence length="313" mass="32232">MSQRLSGYCYLVSAMILVGSTVVASKLIAGGLPPFIATALRFAIAFPLFLILMRLTSAPWPTLTRHDWLILLVQAVAGSVGYTTLLISGMRMSSAADAGVIIGTLPVVSAAISIIILGERPSLATLAAIALAALGVLSIVIRGDAGDAASLSGNAGNALIFGAVVCEGLFILLNKRLRVSISPLVQSTLMTGLGLAAALVPAAFELPDMFSVTALSLGAVAYYALVPTVGGFLLWYAGTARVSGAEASLFTAFAPLSALVLAVLMLDEHVGWNQVAGIACVLMAVFMLGWASKGKRKEKDVPDAGQAASSRQV</sequence>
<dbReference type="Pfam" id="PF00892">
    <property type="entry name" value="EamA"/>
    <property type="match status" value="2"/>
</dbReference>
<dbReference type="PANTHER" id="PTHR32322">
    <property type="entry name" value="INNER MEMBRANE TRANSPORTER"/>
    <property type="match status" value="1"/>
</dbReference>
<feature type="transmembrane region" description="Helical" evidence="6">
    <location>
        <begin position="7"/>
        <end position="29"/>
    </location>
</feature>
<feature type="transmembrane region" description="Helical" evidence="6">
    <location>
        <begin position="99"/>
        <end position="117"/>
    </location>
</feature>
<comment type="similarity">
    <text evidence="2">Belongs to the EamA transporter family.</text>
</comment>
<dbReference type="SUPFAM" id="SSF103481">
    <property type="entry name" value="Multidrug resistance efflux transporter EmrE"/>
    <property type="match status" value="2"/>
</dbReference>